<dbReference type="Pfam" id="PF05208">
    <property type="entry name" value="ALG3"/>
    <property type="match status" value="2"/>
</dbReference>
<feature type="transmembrane region" description="Helical" evidence="11">
    <location>
        <begin position="25"/>
        <end position="47"/>
    </location>
</feature>
<feature type="transmembrane region" description="Helical" evidence="11">
    <location>
        <begin position="346"/>
        <end position="364"/>
    </location>
</feature>
<accession>A0A6V7PL90</accession>
<comment type="catalytic activity">
    <reaction evidence="10">
        <text>an alpha-D-Man-(1-&gt;2)-alpha-D-Man-(1-&gt;2)-alpha-D-Man-(1-&gt;3)-[alpha-D-Man-(1-&gt;6)]-beta-D-Man-(1-&gt;4)-beta-D-GlcNAc-(1-&gt;4)-alpha-D-GlcNAc-diphospho-di-trans,poly-cis-dolichol + a di-trans,poly-cis-dolichyl beta-D-mannosyl phosphate = an alpha-D-Man-(1-&gt;2)-alpha-D-Man-(1-&gt;2)-alpha-D-Man-(1-&gt;3)-[alpha-D-Man-(1-&gt;3)-alpha-D-Man-(1-&gt;6)]-beta-D-Man-(1-&gt;4)-beta-D-GlcNAc-(1-&gt;4)-alpha-D-GlcNAc-diphospho-di-trans,poly-cis-dolichol + a di-trans,poly-cis-dolichyl phosphate + H(+)</text>
        <dbReference type="Rhea" id="RHEA:29527"/>
        <dbReference type="Rhea" id="RHEA-COMP:19498"/>
        <dbReference type="Rhea" id="RHEA-COMP:19501"/>
        <dbReference type="Rhea" id="RHEA-COMP:19516"/>
        <dbReference type="Rhea" id="RHEA-COMP:19517"/>
        <dbReference type="ChEBI" id="CHEBI:15378"/>
        <dbReference type="ChEBI" id="CHEBI:57683"/>
        <dbReference type="ChEBI" id="CHEBI:58211"/>
        <dbReference type="ChEBI" id="CHEBI:132515"/>
        <dbReference type="ChEBI" id="CHEBI:132516"/>
        <dbReference type="EC" id="2.4.1.258"/>
    </reaction>
    <physiologicalReaction direction="left-to-right" evidence="10">
        <dbReference type="Rhea" id="RHEA:29528"/>
    </physiologicalReaction>
</comment>
<reference evidence="12" key="1">
    <citation type="submission" date="2020-07" db="EMBL/GenBank/DDBJ databases">
        <authorList>
            <person name="Lin J."/>
        </authorList>
    </citation>
    <scope>NUCLEOTIDE SEQUENCE</scope>
</reference>
<dbReference type="AlphaFoldDB" id="A0A6V7PL90"/>
<feature type="transmembrane region" description="Helical" evidence="11">
    <location>
        <begin position="163"/>
        <end position="185"/>
    </location>
</feature>
<name>A0A6V7PL90_ANACO</name>
<evidence type="ECO:0000256" key="6">
    <source>
        <dbReference type="ARBA" id="ARBA00022692"/>
    </source>
</evidence>
<dbReference type="GO" id="GO:0005789">
    <property type="term" value="C:endoplasmic reticulum membrane"/>
    <property type="evidence" value="ECO:0007669"/>
    <property type="project" value="UniProtKB-SubCell"/>
</dbReference>
<feature type="transmembrane region" description="Helical" evidence="11">
    <location>
        <begin position="448"/>
        <end position="467"/>
    </location>
</feature>
<evidence type="ECO:0000256" key="2">
    <source>
        <dbReference type="ARBA" id="ARBA00004922"/>
    </source>
</evidence>
<evidence type="ECO:0000256" key="7">
    <source>
        <dbReference type="ARBA" id="ARBA00022824"/>
    </source>
</evidence>
<sequence>MSREIRSMRESLPNVLDSYKISKPLYAFILLLFDAILVALIISYVPYTKIDWDAYMSQVEGFLDGERDYTNLKGDTGPLVYPAGFLYVYSIIQFITGGQVYLAQVLFGILYIVNLGIVFFIYLKTDVLPWWALGLLCLSKRLHSIFVLRLFNDCFAMMLLHTSVALLLLEHWYLAMIIFSAAVSIKMNVLLYAPPLFLLMLKGMSIKGVFFALLGAASLQLPQFHSPGSPSSLQPSTFRAMSSSVMASQGTTSQPSELRIAPLGGNRQRRPLLVPGLTITPATIYVSKQSHPLQVATSQDSFGLPFLLFHPIAYISRAFNLGRVFIHFWSVNFKFVPDNVFVSKEFASALLLLHLTLLLVFAHYRWSKHEGGLINLVKSRLSNAVLESSTIQQFFSRKSRFKTLSGEHIVTVMFVGNFIGIVCARSLHYQFYSWYFYSLPFLLWKTPYLTPLRLILFFGIEVCWNIYPSNFYSSMLLLFLHLCILWGLWISPSEYPYVEERTSQGKEE</sequence>
<feature type="transmembrane region" description="Helical" evidence="11">
    <location>
        <begin position="79"/>
        <end position="98"/>
    </location>
</feature>
<feature type="transmembrane region" description="Helical" evidence="11">
    <location>
        <begin position="129"/>
        <end position="151"/>
    </location>
</feature>
<evidence type="ECO:0000256" key="11">
    <source>
        <dbReference type="SAM" id="Phobius"/>
    </source>
</evidence>
<evidence type="ECO:0000256" key="5">
    <source>
        <dbReference type="ARBA" id="ARBA00022679"/>
    </source>
</evidence>
<keyword evidence="9 11" id="KW-0472">Membrane</keyword>
<keyword evidence="7" id="KW-0256">Endoplasmic reticulum</keyword>
<keyword evidence="8 11" id="KW-1133">Transmembrane helix</keyword>
<gene>
    <name evidence="12" type="ORF">CB5_LOCUS14805</name>
</gene>
<dbReference type="PANTHER" id="PTHR12646">
    <property type="entry name" value="NOT56 - RELATED"/>
    <property type="match status" value="1"/>
</dbReference>
<dbReference type="InterPro" id="IPR007873">
    <property type="entry name" value="Glycosyltransferase_ALG3"/>
</dbReference>
<evidence type="ECO:0000256" key="1">
    <source>
        <dbReference type="ARBA" id="ARBA00004477"/>
    </source>
</evidence>
<dbReference type="EC" id="2.4.1.258" evidence="3"/>
<comment type="subcellular location">
    <subcellularLocation>
        <location evidence="1">Endoplasmic reticulum membrane</location>
        <topology evidence="1">Multi-pass membrane protein</topology>
    </subcellularLocation>
</comment>
<evidence type="ECO:0000256" key="9">
    <source>
        <dbReference type="ARBA" id="ARBA00023136"/>
    </source>
</evidence>
<evidence type="ECO:0000256" key="3">
    <source>
        <dbReference type="ARBA" id="ARBA00011964"/>
    </source>
</evidence>
<feature type="transmembrane region" description="Helical" evidence="11">
    <location>
        <begin position="105"/>
        <end position="123"/>
    </location>
</feature>
<keyword evidence="5" id="KW-0808">Transferase</keyword>
<organism evidence="12">
    <name type="scientific">Ananas comosus var. bracteatus</name>
    <name type="common">red pineapple</name>
    <dbReference type="NCBI Taxonomy" id="296719"/>
    <lineage>
        <taxon>Eukaryota</taxon>
        <taxon>Viridiplantae</taxon>
        <taxon>Streptophyta</taxon>
        <taxon>Embryophyta</taxon>
        <taxon>Tracheophyta</taxon>
        <taxon>Spermatophyta</taxon>
        <taxon>Magnoliopsida</taxon>
        <taxon>Liliopsida</taxon>
        <taxon>Poales</taxon>
        <taxon>Bromeliaceae</taxon>
        <taxon>Bromelioideae</taxon>
        <taxon>Ananas</taxon>
    </lineage>
</organism>
<evidence type="ECO:0000256" key="10">
    <source>
        <dbReference type="ARBA" id="ARBA00049506"/>
    </source>
</evidence>
<dbReference type="PANTHER" id="PTHR12646:SF0">
    <property type="entry name" value="DOL-P-MAN:MAN(5)GLCNAC(2)-PP-DOL ALPHA-1,3-MANNOSYLTRANSFERASE"/>
    <property type="match status" value="1"/>
</dbReference>
<dbReference type="GO" id="GO:0052925">
    <property type="term" value="F:dol-P-Man:Man(5)GlcNAc(2)-PP-Dol alpha-1,3-mannosyltransferase activity"/>
    <property type="evidence" value="ECO:0007669"/>
    <property type="project" value="UniProtKB-EC"/>
</dbReference>
<evidence type="ECO:0000313" key="12">
    <source>
        <dbReference type="EMBL" id="CAD1831594.1"/>
    </source>
</evidence>
<feature type="transmembrane region" description="Helical" evidence="11">
    <location>
        <begin position="408"/>
        <end position="428"/>
    </location>
</feature>
<feature type="transmembrane region" description="Helical" evidence="11">
    <location>
        <begin position="474"/>
        <end position="491"/>
    </location>
</feature>
<proteinExistence type="predicted"/>
<comment type="pathway">
    <text evidence="2">Protein modification; protein glycosylation.</text>
</comment>
<feature type="transmembrane region" description="Helical" evidence="11">
    <location>
        <begin position="306"/>
        <end position="326"/>
    </location>
</feature>
<keyword evidence="4" id="KW-0328">Glycosyltransferase</keyword>
<feature type="transmembrane region" description="Helical" evidence="11">
    <location>
        <begin position="197"/>
        <end position="219"/>
    </location>
</feature>
<dbReference type="EMBL" id="LR862149">
    <property type="protein sequence ID" value="CAD1831594.1"/>
    <property type="molecule type" value="Genomic_DNA"/>
</dbReference>
<keyword evidence="6 11" id="KW-0812">Transmembrane</keyword>
<evidence type="ECO:0000256" key="8">
    <source>
        <dbReference type="ARBA" id="ARBA00022989"/>
    </source>
</evidence>
<evidence type="ECO:0000256" key="4">
    <source>
        <dbReference type="ARBA" id="ARBA00022676"/>
    </source>
</evidence>
<protein>
    <recommendedName>
        <fullName evidence="3">dolichyl-P-Man:Man5GlcNAc2-PP-dolichol alpha-1,3-mannosyltransferase</fullName>
        <ecNumber evidence="3">2.4.1.258</ecNumber>
    </recommendedName>
</protein>